<keyword evidence="3" id="KW-1185">Reference proteome</keyword>
<accession>A0ABY4BI45</accession>
<protein>
    <submittedName>
        <fullName evidence="2">DUF3575 domain-containing protein</fullName>
    </submittedName>
</protein>
<dbReference type="RefSeq" id="WP_243577071.1">
    <property type="nucleotide sequence ID" value="NZ_CP094529.1"/>
</dbReference>
<proteinExistence type="predicted"/>
<gene>
    <name evidence="2" type="ORF">MTP08_03550</name>
</gene>
<sequence>MKKKFFNIKLLMTFSLSLLAVLSIQAQQTTDKTAVEKKLYVKGNVLLAPIGIVNLGLEKQINNNFTVQGDVVISPWKSFSGHELQYYSLSGEGRYYFNEAFQGWFVGANISVATFVLQKWNYWKDEPFPSKNEEGVTYTKSNLYQKGFSVLFGATLGYQFKLSDKWRMELYGTIGTSQDFYKGYDRISGKRYDEDPNGYNRSGEIIPYRGGLMISYQLK</sequence>
<evidence type="ECO:0000313" key="2">
    <source>
        <dbReference type="EMBL" id="UOE38858.1"/>
    </source>
</evidence>
<feature type="chain" id="PRO_5045425163" evidence="1">
    <location>
        <begin position="27"/>
        <end position="219"/>
    </location>
</feature>
<evidence type="ECO:0000256" key="1">
    <source>
        <dbReference type="SAM" id="SignalP"/>
    </source>
</evidence>
<dbReference type="Pfam" id="PF12099">
    <property type="entry name" value="DUF3575"/>
    <property type="match status" value="1"/>
</dbReference>
<feature type="signal peptide" evidence="1">
    <location>
        <begin position="1"/>
        <end position="26"/>
    </location>
</feature>
<name>A0ABY4BI45_9FLAO</name>
<dbReference type="EMBL" id="CP094529">
    <property type="protein sequence ID" value="UOE38858.1"/>
    <property type="molecule type" value="Genomic_DNA"/>
</dbReference>
<dbReference type="InterPro" id="IPR021958">
    <property type="entry name" value="DUF3575"/>
</dbReference>
<keyword evidence="1" id="KW-0732">Signal</keyword>
<dbReference type="Proteomes" id="UP000831068">
    <property type="component" value="Chromosome"/>
</dbReference>
<evidence type="ECO:0000313" key="3">
    <source>
        <dbReference type="Proteomes" id="UP000831068"/>
    </source>
</evidence>
<organism evidence="2 3">
    <name type="scientific">Chryseobacterium oryzae</name>
    <dbReference type="NCBI Taxonomy" id="2929799"/>
    <lineage>
        <taxon>Bacteria</taxon>
        <taxon>Pseudomonadati</taxon>
        <taxon>Bacteroidota</taxon>
        <taxon>Flavobacteriia</taxon>
        <taxon>Flavobacteriales</taxon>
        <taxon>Weeksellaceae</taxon>
        <taxon>Chryseobacterium group</taxon>
        <taxon>Chryseobacterium</taxon>
    </lineage>
</organism>
<reference evidence="2 3" key="1">
    <citation type="submission" date="2022-03" db="EMBL/GenBank/DDBJ databases">
        <title>Chryseobacterium sp. isolated from the Andong Sikhe.</title>
        <authorList>
            <person name="Won M."/>
            <person name="Kim S.-J."/>
            <person name="Kwon S.-W."/>
        </authorList>
    </citation>
    <scope>NUCLEOTIDE SEQUENCE [LARGE SCALE GENOMIC DNA]</scope>
    <source>
        <strain evidence="2 3">ADR-1</strain>
    </source>
</reference>